<name>A0A2K8QNY6_9GAMM</name>
<evidence type="ECO:0000313" key="1">
    <source>
        <dbReference type="EMBL" id="ATZ95211.1"/>
    </source>
</evidence>
<evidence type="ECO:0000313" key="2">
    <source>
        <dbReference type="Proteomes" id="UP000231901"/>
    </source>
</evidence>
<organism evidence="1 2">
    <name type="scientific">Dickeya fangzhongdai</name>
    <dbReference type="NCBI Taxonomy" id="1778540"/>
    <lineage>
        <taxon>Bacteria</taxon>
        <taxon>Pseudomonadati</taxon>
        <taxon>Pseudomonadota</taxon>
        <taxon>Gammaproteobacteria</taxon>
        <taxon>Enterobacterales</taxon>
        <taxon>Pectobacteriaceae</taxon>
        <taxon>Dickeya</taxon>
    </lineage>
</organism>
<sequence length="108" mass="12272">MPFRQHSITLIINAGKTLRLVAKKNRQYVLMKRRFTIIMPLFLFASVQRGGSDNGRTGIGIGAGRAWLKVCGKHTIIPLLNGRNAIIPVRVREYRRDCGWINVRQDGK</sequence>
<protein>
    <submittedName>
        <fullName evidence="1">Uncharacterized protein</fullName>
    </submittedName>
</protein>
<dbReference type="GeneID" id="66565679"/>
<accession>A0A2K8QNY6</accession>
<keyword evidence="2" id="KW-1185">Reference proteome</keyword>
<gene>
    <name evidence="1" type="ORF">CVE23_15230</name>
</gene>
<dbReference type="AlphaFoldDB" id="A0A2K8QNY6"/>
<dbReference type="EMBL" id="CP025003">
    <property type="protein sequence ID" value="ATZ95211.1"/>
    <property type="molecule type" value="Genomic_DNA"/>
</dbReference>
<proteinExistence type="predicted"/>
<dbReference type="Proteomes" id="UP000231901">
    <property type="component" value="Chromosome"/>
</dbReference>
<dbReference type="RefSeq" id="WP_100849842.1">
    <property type="nucleotide sequence ID" value="NZ_BMJF01000002.1"/>
</dbReference>
<reference evidence="2" key="1">
    <citation type="journal article" date="2018" name="Genome Announc.">
        <title>Complete genome sequence of a Dickeya fangzhongdai type strain causing bleeding canker of pear tree trunks.</title>
        <authorList>
            <person name="Zhao Y."/>
            <person name="Tian Y."/>
            <person name="Li X."/>
            <person name="Hu B."/>
        </authorList>
    </citation>
    <scope>NUCLEOTIDE SEQUENCE [LARGE SCALE GENOMIC DNA]</scope>
    <source>
        <strain evidence="2">DSM 101947</strain>
    </source>
</reference>
<dbReference type="KEGG" id="dfn:CVE23_15230"/>